<gene>
    <name evidence="3" type="ORF">K437DRAFT_265500</name>
</gene>
<dbReference type="EMBL" id="JMSN01000222">
    <property type="protein sequence ID" value="KDN35296.1"/>
    <property type="molecule type" value="Genomic_DNA"/>
</dbReference>
<dbReference type="AlphaFoldDB" id="A0A066V1I1"/>
<dbReference type="InParanoid" id="A0A066V1I1"/>
<name>A0A066V1I1_TILAU</name>
<organism evidence="3 4">
    <name type="scientific">Tilletiaria anomala (strain ATCC 24038 / CBS 436.72 / UBC 951)</name>
    <dbReference type="NCBI Taxonomy" id="1037660"/>
    <lineage>
        <taxon>Eukaryota</taxon>
        <taxon>Fungi</taxon>
        <taxon>Dikarya</taxon>
        <taxon>Basidiomycota</taxon>
        <taxon>Ustilaginomycotina</taxon>
        <taxon>Exobasidiomycetes</taxon>
        <taxon>Georgefischeriales</taxon>
        <taxon>Tilletiariaceae</taxon>
        <taxon>Tilletiaria</taxon>
    </lineage>
</organism>
<evidence type="ECO:0008006" key="5">
    <source>
        <dbReference type="Google" id="ProtNLM"/>
    </source>
</evidence>
<feature type="chain" id="PRO_5001631641" description="Secreted protein" evidence="2">
    <location>
        <begin position="30"/>
        <end position="204"/>
    </location>
</feature>
<keyword evidence="4" id="KW-1185">Reference proteome</keyword>
<sequence length="204" mass="22025">MFKSSLRAALSIGVAVAVALFMPTKGTIASPAPVSTNETFRPDPIIYSRDSPNFVSISDLNSFKLISDWTEVLVARNESTDSASPACATHSRKWTERQRTRGGNWWNQWTQITSCLYCGQNSGSQGYSASRTVGWSISFGASMSYGDVKSVLPNPSFGFSYTDTSTYGQSSSCNCQNSIAPKREQPGSIARATDVTTLPETGAM</sequence>
<proteinExistence type="predicted"/>
<dbReference type="Proteomes" id="UP000027361">
    <property type="component" value="Unassembled WGS sequence"/>
</dbReference>
<keyword evidence="2" id="KW-0732">Signal</keyword>
<dbReference type="GeneID" id="25265761"/>
<protein>
    <recommendedName>
        <fullName evidence="5">Secreted protein</fullName>
    </recommendedName>
</protein>
<evidence type="ECO:0000313" key="4">
    <source>
        <dbReference type="Proteomes" id="UP000027361"/>
    </source>
</evidence>
<feature type="signal peptide" evidence="2">
    <location>
        <begin position="1"/>
        <end position="29"/>
    </location>
</feature>
<comment type="caution">
    <text evidence="3">The sequence shown here is derived from an EMBL/GenBank/DDBJ whole genome shotgun (WGS) entry which is preliminary data.</text>
</comment>
<accession>A0A066V1I1</accession>
<dbReference type="HOGENOM" id="CLU_1344066_0_0_1"/>
<evidence type="ECO:0000313" key="3">
    <source>
        <dbReference type="EMBL" id="KDN35296.1"/>
    </source>
</evidence>
<dbReference type="RefSeq" id="XP_013239773.1">
    <property type="nucleotide sequence ID" value="XM_013384319.1"/>
</dbReference>
<evidence type="ECO:0000256" key="1">
    <source>
        <dbReference type="SAM" id="MobiDB-lite"/>
    </source>
</evidence>
<feature type="compositionally biased region" description="Polar residues" evidence="1">
    <location>
        <begin position="194"/>
        <end position="204"/>
    </location>
</feature>
<evidence type="ECO:0000256" key="2">
    <source>
        <dbReference type="SAM" id="SignalP"/>
    </source>
</evidence>
<feature type="region of interest" description="Disordered" evidence="1">
    <location>
        <begin position="178"/>
        <end position="204"/>
    </location>
</feature>
<reference evidence="3 4" key="1">
    <citation type="submission" date="2014-05" db="EMBL/GenBank/DDBJ databases">
        <title>Draft genome sequence of a rare smut relative, Tilletiaria anomala UBC 951.</title>
        <authorList>
            <consortium name="DOE Joint Genome Institute"/>
            <person name="Toome M."/>
            <person name="Kuo A."/>
            <person name="Henrissat B."/>
            <person name="Lipzen A."/>
            <person name="Tritt A."/>
            <person name="Yoshinaga Y."/>
            <person name="Zane M."/>
            <person name="Barry K."/>
            <person name="Grigoriev I.V."/>
            <person name="Spatafora J.W."/>
            <person name="Aimea M.C."/>
        </authorList>
    </citation>
    <scope>NUCLEOTIDE SEQUENCE [LARGE SCALE GENOMIC DNA]</scope>
    <source>
        <strain evidence="3 4">UBC 951</strain>
    </source>
</reference>